<dbReference type="AlphaFoldDB" id="A0AAV7SY41"/>
<protein>
    <submittedName>
        <fullName evidence="1">Uncharacterized protein</fullName>
    </submittedName>
</protein>
<proteinExistence type="predicted"/>
<sequence length="66" mass="7773">MRERGRVWGRPWSARRTYRDPRYRAATLSSRTATQWSRLGARRPGGETTRWGGKERGTYCFIGRPE</sequence>
<name>A0AAV7SY41_PLEWA</name>
<dbReference type="EMBL" id="JANPWB010000007">
    <property type="protein sequence ID" value="KAJ1169120.1"/>
    <property type="molecule type" value="Genomic_DNA"/>
</dbReference>
<evidence type="ECO:0000313" key="1">
    <source>
        <dbReference type="EMBL" id="KAJ1169120.1"/>
    </source>
</evidence>
<organism evidence="1 2">
    <name type="scientific">Pleurodeles waltl</name>
    <name type="common">Iberian ribbed newt</name>
    <dbReference type="NCBI Taxonomy" id="8319"/>
    <lineage>
        <taxon>Eukaryota</taxon>
        <taxon>Metazoa</taxon>
        <taxon>Chordata</taxon>
        <taxon>Craniata</taxon>
        <taxon>Vertebrata</taxon>
        <taxon>Euteleostomi</taxon>
        <taxon>Amphibia</taxon>
        <taxon>Batrachia</taxon>
        <taxon>Caudata</taxon>
        <taxon>Salamandroidea</taxon>
        <taxon>Salamandridae</taxon>
        <taxon>Pleurodelinae</taxon>
        <taxon>Pleurodeles</taxon>
    </lineage>
</organism>
<keyword evidence="2" id="KW-1185">Reference proteome</keyword>
<accession>A0AAV7SY41</accession>
<dbReference type="Proteomes" id="UP001066276">
    <property type="component" value="Chromosome 4_1"/>
</dbReference>
<comment type="caution">
    <text evidence="1">The sequence shown here is derived from an EMBL/GenBank/DDBJ whole genome shotgun (WGS) entry which is preliminary data.</text>
</comment>
<evidence type="ECO:0000313" key="2">
    <source>
        <dbReference type="Proteomes" id="UP001066276"/>
    </source>
</evidence>
<reference evidence="1" key="1">
    <citation type="journal article" date="2022" name="bioRxiv">
        <title>Sequencing and chromosome-scale assembly of the giantPleurodeles waltlgenome.</title>
        <authorList>
            <person name="Brown T."/>
            <person name="Elewa A."/>
            <person name="Iarovenko S."/>
            <person name="Subramanian E."/>
            <person name="Araus A.J."/>
            <person name="Petzold A."/>
            <person name="Susuki M."/>
            <person name="Suzuki K.-i.T."/>
            <person name="Hayashi T."/>
            <person name="Toyoda A."/>
            <person name="Oliveira C."/>
            <person name="Osipova E."/>
            <person name="Leigh N.D."/>
            <person name="Simon A."/>
            <person name="Yun M.H."/>
        </authorList>
    </citation>
    <scope>NUCLEOTIDE SEQUENCE</scope>
    <source>
        <strain evidence="1">20211129_DDA</strain>
        <tissue evidence="1">Liver</tissue>
    </source>
</reference>
<gene>
    <name evidence="1" type="ORF">NDU88_001026</name>
</gene>